<organism evidence="2">
    <name type="scientific">Granulicella tundricola (strain ATCC BAA-1859 / DSM 23138 / MP5ACTX9)</name>
    <dbReference type="NCBI Taxonomy" id="1198114"/>
    <lineage>
        <taxon>Bacteria</taxon>
        <taxon>Pseudomonadati</taxon>
        <taxon>Acidobacteriota</taxon>
        <taxon>Terriglobia</taxon>
        <taxon>Terriglobales</taxon>
        <taxon>Acidobacteriaceae</taxon>
        <taxon>Granulicella</taxon>
    </lineage>
</organism>
<dbReference type="AlphaFoldDB" id="E8WWY9"/>
<evidence type="ECO:0000313" key="2">
    <source>
        <dbReference type="Proteomes" id="UP000000343"/>
    </source>
</evidence>
<name>E8WWY9_GRATM</name>
<reference evidence="2" key="1">
    <citation type="submission" date="2011-01" db="EMBL/GenBank/DDBJ databases">
        <title>Complete sequence of chromosome of Acidobacterium sp. MP5ACTX9.</title>
        <authorList>
            <consortium name="US DOE Joint Genome Institute"/>
            <person name="Lucas S."/>
            <person name="Copeland A."/>
            <person name="Lapidus A."/>
            <person name="Cheng J.-F."/>
            <person name="Goodwin L."/>
            <person name="Pitluck S."/>
            <person name="Teshima H."/>
            <person name="Detter J.C."/>
            <person name="Han C."/>
            <person name="Tapia R."/>
            <person name="Land M."/>
            <person name="Hauser L."/>
            <person name="Kyrpides N."/>
            <person name="Ivanova N."/>
            <person name="Ovchinnikova G."/>
            <person name="Pagani I."/>
            <person name="Rawat S.R."/>
            <person name="Mannisto M."/>
            <person name="Haggblom M.M."/>
            <person name="Woyke T."/>
        </authorList>
    </citation>
    <scope>NUCLEOTIDE SEQUENCE [LARGE SCALE GENOMIC DNA]</scope>
    <source>
        <strain evidence="2">MP5ACTX9</strain>
    </source>
</reference>
<proteinExistence type="predicted"/>
<accession>E8WWY9</accession>
<evidence type="ECO:0008006" key="3">
    <source>
        <dbReference type="Google" id="ProtNLM"/>
    </source>
</evidence>
<dbReference type="InterPro" id="IPR032710">
    <property type="entry name" value="NTF2-like_dom_sf"/>
</dbReference>
<protein>
    <recommendedName>
        <fullName evidence="3">DUF4440 domain-containing protein</fullName>
    </recommendedName>
</protein>
<dbReference type="KEGG" id="acm:AciX9_1497"/>
<keyword evidence="2" id="KW-1185">Reference proteome</keyword>
<dbReference type="SUPFAM" id="SSF54427">
    <property type="entry name" value="NTF2-like"/>
    <property type="match status" value="1"/>
</dbReference>
<gene>
    <name evidence="1" type="ordered locus">AciX9_1497</name>
</gene>
<dbReference type="HOGENOM" id="CLU_119560_0_2_0"/>
<evidence type="ECO:0000313" key="1">
    <source>
        <dbReference type="EMBL" id="ADW68550.1"/>
    </source>
</evidence>
<dbReference type="Proteomes" id="UP000000343">
    <property type="component" value="Chromosome"/>
</dbReference>
<dbReference type="PaxDb" id="1198114-AciX9_1497"/>
<dbReference type="STRING" id="1198114.AciX9_1497"/>
<sequence length="152" mass="17646">MRTAQPAYNSVVEKNPVFTYTEPELLPILEELRRREPIFHSPEFGTSVADFERSTATDYWEVGASGRRYSRDFILQDLYGQPPVFADSLGWKSWDYALRRLGPDTYLITYVLLQGDRLTRRATIWQSVRDGWRILYHQGTVVLAEEDDVVPA</sequence>
<dbReference type="eggNOG" id="COG4994">
    <property type="taxonomic scope" value="Bacteria"/>
</dbReference>
<dbReference type="EMBL" id="CP002480">
    <property type="protein sequence ID" value="ADW68550.1"/>
    <property type="molecule type" value="Genomic_DNA"/>
</dbReference>